<protein>
    <recommendedName>
        <fullName evidence="6">Major facilitator superfamily (MFS) profile domain-containing protein</fullName>
    </recommendedName>
</protein>
<comment type="subcellular location">
    <subcellularLocation>
        <location evidence="1">Membrane</location>
        <topology evidence="1">Multi-pass membrane protein</topology>
    </subcellularLocation>
</comment>
<dbReference type="InterPro" id="IPR050382">
    <property type="entry name" value="MFS_Na/Anion_cotransporter"/>
</dbReference>
<evidence type="ECO:0000256" key="5">
    <source>
        <dbReference type="SAM" id="Phobius"/>
    </source>
</evidence>
<reference evidence="7" key="1">
    <citation type="submission" date="2018-05" db="EMBL/GenBank/DDBJ databases">
        <authorList>
            <person name="Lanie J.A."/>
            <person name="Ng W.-L."/>
            <person name="Kazmierczak K.M."/>
            <person name="Andrzejewski T.M."/>
            <person name="Davidsen T.M."/>
            <person name="Wayne K.J."/>
            <person name="Tettelin H."/>
            <person name="Glass J.I."/>
            <person name="Rusch D."/>
            <person name="Podicherti R."/>
            <person name="Tsui H.-C.T."/>
            <person name="Winkler M.E."/>
        </authorList>
    </citation>
    <scope>NUCLEOTIDE SEQUENCE</scope>
</reference>
<gene>
    <name evidence="7" type="ORF">METZ01_LOCUS514282</name>
</gene>
<evidence type="ECO:0000256" key="1">
    <source>
        <dbReference type="ARBA" id="ARBA00004141"/>
    </source>
</evidence>
<dbReference type="InterPro" id="IPR011701">
    <property type="entry name" value="MFS"/>
</dbReference>
<dbReference type="PANTHER" id="PTHR11662:SF399">
    <property type="entry name" value="FI19708P1-RELATED"/>
    <property type="match status" value="1"/>
</dbReference>
<feature type="non-terminal residue" evidence="7">
    <location>
        <position position="111"/>
    </location>
</feature>
<dbReference type="GO" id="GO:0022857">
    <property type="term" value="F:transmembrane transporter activity"/>
    <property type="evidence" value="ECO:0007669"/>
    <property type="project" value="InterPro"/>
</dbReference>
<dbReference type="GO" id="GO:0016020">
    <property type="term" value="C:membrane"/>
    <property type="evidence" value="ECO:0007669"/>
    <property type="project" value="UniProtKB-SubCell"/>
</dbReference>
<dbReference type="EMBL" id="UINC01229636">
    <property type="protein sequence ID" value="SVE61428.1"/>
    <property type="molecule type" value="Genomic_DNA"/>
</dbReference>
<dbReference type="InterPro" id="IPR036259">
    <property type="entry name" value="MFS_trans_sf"/>
</dbReference>
<feature type="domain" description="Major facilitator superfamily (MFS) profile" evidence="6">
    <location>
        <begin position="9"/>
        <end position="111"/>
    </location>
</feature>
<dbReference type="Gene3D" id="1.20.1250.20">
    <property type="entry name" value="MFS general substrate transporter like domains"/>
    <property type="match status" value="1"/>
</dbReference>
<dbReference type="PROSITE" id="PS50850">
    <property type="entry name" value="MFS"/>
    <property type="match status" value="1"/>
</dbReference>
<evidence type="ECO:0000256" key="3">
    <source>
        <dbReference type="ARBA" id="ARBA00022989"/>
    </source>
</evidence>
<evidence type="ECO:0000313" key="7">
    <source>
        <dbReference type="EMBL" id="SVE61428.1"/>
    </source>
</evidence>
<proteinExistence type="predicted"/>
<feature type="transmembrane region" description="Helical" evidence="5">
    <location>
        <begin position="38"/>
        <end position="61"/>
    </location>
</feature>
<keyword evidence="2 5" id="KW-0812">Transmembrane</keyword>
<keyword evidence="4 5" id="KW-0472">Membrane</keyword>
<evidence type="ECO:0000259" key="6">
    <source>
        <dbReference type="PROSITE" id="PS50850"/>
    </source>
</evidence>
<dbReference type="AlphaFoldDB" id="A0A383EZ84"/>
<feature type="transmembrane region" description="Helical" evidence="5">
    <location>
        <begin position="82"/>
        <end position="108"/>
    </location>
</feature>
<evidence type="ECO:0000256" key="4">
    <source>
        <dbReference type="ARBA" id="ARBA00023136"/>
    </source>
</evidence>
<keyword evidence="3 5" id="KW-1133">Transmembrane helix</keyword>
<dbReference type="SUPFAM" id="SSF103473">
    <property type="entry name" value="MFS general substrate transporter"/>
    <property type="match status" value="1"/>
</dbReference>
<dbReference type="InterPro" id="IPR020846">
    <property type="entry name" value="MFS_dom"/>
</dbReference>
<evidence type="ECO:0000256" key="2">
    <source>
        <dbReference type="ARBA" id="ARBA00022692"/>
    </source>
</evidence>
<dbReference type="PANTHER" id="PTHR11662">
    <property type="entry name" value="SOLUTE CARRIER FAMILY 17"/>
    <property type="match status" value="1"/>
</dbReference>
<organism evidence="7">
    <name type="scientific">marine metagenome</name>
    <dbReference type="NCBI Taxonomy" id="408172"/>
    <lineage>
        <taxon>unclassified sequences</taxon>
        <taxon>metagenomes</taxon>
        <taxon>ecological metagenomes</taxon>
    </lineage>
</organism>
<accession>A0A383EZ84</accession>
<sequence length="111" mass="12008">MPTRVRYSIIATTTLVAVLLYLDRICIAEIAKRDDFRLAFGIGDKGAGAFMSAFFFAYALAQVPSGWLADRFGARGMLAAYVVLWSVCTVLTGLAGGFVMLILARVFFGIA</sequence>
<name>A0A383EZ84_9ZZZZ</name>
<dbReference type="Pfam" id="PF07690">
    <property type="entry name" value="MFS_1"/>
    <property type="match status" value="1"/>
</dbReference>